<dbReference type="AlphaFoldDB" id="A0A9D2APL3"/>
<proteinExistence type="predicted"/>
<name>A0A9D2APL3_9FIRM</name>
<dbReference type="Proteomes" id="UP000824230">
    <property type="component" value="Unassembled WGS sequence"/>
</dbReference>
<evidence type="ECO:0000313" key="1">
    <source>
        <dbReference type="EMBL" id="HIX39037.1"/>
    </source>
</evidence>
<accession>A0A9D2APL3</accession>
<reference evidence="1" key="2">
    <citation type="submission" date="2021-04" db="EMBL/GenBank/DDBJ databases">
        <authorList>
            <person name="Gilroy R."/>
        </authorList>
    </citation>
    <scope>NUCLEOTIDE SEQUENCE</scope>
    <source>
        <strain evidence="1">ChiHjej12B11-1927</strain>
    </source>
</reference>
<gene>
    <name evidence="1" type="ORF">H9738_14415</name>
</gene>
<reference evidence="1" key="1">
    <citation type="journal article" date="2021" name="PeerJ">
        <title>Extensive microbial diversity within the chicken gut microbiome revealed by metagenomics and culture.</title>
        <authorList>
            <person name="Gilroy R."/>
            <person name="Ravi A."/>
            <person name="Getino M."/>
            <person name="Pursley I."/>
            <person name="Horton D.L."/>
            <person name="Alikhan N.F."/>
            <person name="Baker D."/>
            <person name="Gharbi K."/>
            <person name="Hall N."/>
            <person name="Watson M."/>
            <person name="Adriaenssens E.M."/>
            <person name="Foster-Nyarko E."/>
            <person name="Jarju S."/>
            <person name="Secka A."/>
            <person name="Antonio M."/>
            <person name="Oren A."/>
            <person name="Chaudhuri R.R."/>
            <person name="La Ragione R."/>
            <person name="Hildebrand F."/>
            <person name="Pallen M.J."/>
        </authorList>
    </citation>
    <scope>NUCLEOTIDE SEQUENCE</scope>
    <source>
        <strain evidence="1">ChiHjej12B11-1927</strain>
    </source>
</reference>
<sequence length="193" mass="22191">MWDRLKPGEAFFLTDMELALLLEAKGISSFQGFPLEHYPKKEEDVLQTIFSMTEKGLLHAREEEFQTAGELSACMEILKNAKGILALIPEEKDIPQICCYPGEDLLTIEASALRSSTFKLQRISWEELEEKLKESGPRMELEFCRKGGEGPIWQAILRNREDGLVREWGEGEEAFSIEILRKEIWQTEEVLLL</sequence>
<protein>
    <submittedName>
        <fullName evidence="1">Uncharacterized protein</fullName>
    </submittedName>
</protein>
<evidence type="ECO:0000313" key="2">
    <source>
        <dbReference type="Proteomes" id="UP000824230"/>
    </source>
</evidence>
<comment type="caution">
    <text evidence="1">The sequence shown here is derived from an EMBL/GenBank/DDBJ whole genome shotgun (WGS) entry which is preliminary data.</text>
</comment>
<dbReference type="EMBL" id="DXFG01000331">
    <property type="protein sequence ID" value="HIX39037.1"/>
    <property type="molecule type" value="Genomic_DNA"/>
</dbReference>
<organism evidence="1 2">
    <name type="scientific">Candidatus Blautia pullistercoris</name>
    <dbReference type="NCBI Taxonomy" id="2838499"/>
    <lineage>
        <taxon>Bacteria</taxon>
        <taxon>Bacillati</taxon>
        <taxon>Bacillota</taxon>
        <taxon>Clostridia</taxon>
        <taxon>Lachnospirales</taxon>
        <taxon>Lachnospiraceae</taxon>
        <taxon>Blautia</taxon>
    </lineage>
</organism>